<evidence type="ECO:0000256" key="1">
    <source>
        <dbReference type="ARBA" id="ARBA00004604"/>
    </source>
</evidence>
<dbReference type="InterPro" id="IPR014001">
    <property type="entry name" value="Helicase_ATP-bd"/>
</dbReference>
<dbReference type="CDD" id="cd00268">
    <property type="entry name" value="DEADc"/>
    <property type="match status" value="1"/>
</dbReference>
<keyword evidence="9 12" id="KW-0067">ATP-binding</keyword>
<dbReference type="GO" id="GO:0005524">
    <property type="term" value="F:ATP binding"/>
    <property type="evidence" value="ECO:0007669"/>
    <property type="project" value="UniProtKB-KW"/>
</dbReference>
<dbReference type="GO" id="GO:0003676">
    <property type="term" value="F:nucleic acid binding"/>
    <property type="evidence" value="ECO:0007669"/>
    <property type="project" value="InterPro"/>
</dbReference>
<gene>
    <name evidence="16" type="ORF">PGLA2088_LOCUS22996</name>
</gene>
<keyword evidence="7 12" id="KW-0378">Hydrolase</keyword>
<keyword evidence="6 12" id="KW-0547">Nucleotide-binding</keyword>
<dbReference type="PROSITE" id="PS00039">
    <property type="entry name" value="DEAD_ATP_HELICASE"/>
    <property type="match status" value="1"/>
</dbReference>
<dbReference type="SUPFAM" id="SSF52540">
    <property type="entry name" value="P-loop containing nucleoside triphosphate hydrolases"/>
    <property type="match status" value="2"/>
</dbReference>
<dbReference type="SMART" id="SM00487">
    <property type="entry name" value="DEXDc"/>
    <property type="match status" value="1"/>
</dbReference>
<dbReference type="EC" id="3.6.4.13" evidence="3"/>
<sequence>MAQGSGMFHGKRKAEYYFVQVAGLPRSHIDFIGFIKRELNGRYVSREPSMLINGKPTFWHVDAGYFLYESAQAWAVAGAESLQAISGGAVLGWAMKNPQGHDLTSTSIQSWLVLEGKAWVQSQVTAVVDAEQDMFGHTSTPSTTASYDAGGFSGGSCGSTCPAGRAPFRRDFLPGWRSGDQEADRLRVELCIQLEEDPRGKSSTPAPVRKFSDLACLPNWVQSALRENNWEMPMPVQAQALPVLLSGRSLIGIAQTGSGKTASFLLPAIVHIEDQPPLTRQSPGPVCLVLSPTRELAVQISDEATKLFRFSHQSSKHPGGMRSVAFYGGGRKWEQLRSATYEGPHICVATPGRLLDFLGEKSISAARVTFLVLDEADRMLDMGFSGDMNTIAAQVRPDRQTAFFSATWPREVQSLACELCSDAPVRIRIGRPGDSVDSNGTLITSLKDGDSELPTARESIKQQVIVFDPADDWRVLEEKKMVMIKAHTEAALLENAESKVLVFVNEKGQVDTLSTDLWKAGFQADGIHSGKKQDSRLSVLEQFRKGEIRVLVATDVLGRGLDIPKVSHVVIHSMGAVDDYVHRIGRTGRGKDGTGHAMVFFEYNWKMSEVSEQLIGVLQRSNQQVPPELVKIAEDVKSGKLKKFGDGKSWGNSWKDKSSGEGWKSWSGSDWKSGDDWKNKTEDKKSGDGVAQSSQFFDF</sequence>
<evidence type="ECO:0000256" key="10">
    <source>
        <dbReference type="ARBA" id="ARBA00023242"/>
    </source>
</evidence>
<keyword evidence="5" id="KW-0698">rRNA processing</keyword>
<evidence type="ECO:0000256" key="4">
    <source>
        <dbReference type="ARBA" id="ARBA00022517"/>
    </source>
</evidence>
<dbReference type="GO" id="GO:0003724">
    <property type="term" value="F:RNA helicase activity"/>
    <property type="evidence" value="ECO:0007669"/>
    <property type="project" value="UniProtKB-EC"/>
</dbReference>
<comment type="function">
    <text evidence="11">ATP-dependent RNA helicase required for 60S ribosomal subunit synthesis. Involved in efficient pre-rRNA processing, predominantly at site A3, which is necessary for the normal formation of 25S and 5.8S rRNAs.</text>
</comment>
<dbReference type="InterPro" id="IPR027417">
    <property type="entry name" value="P-loop_NTPase"/>
</dbReference>
<evidence type="ECO:0000313" key="16">
    <source>
        <dbReference type="EMBL" id="CAE8682540.1"/>
    </source>
</evidence>
<evidence type="ECO:0000256" key="5">
    <source>
        <dbReference type="ARBA" id="ARBA00022552"/>
    </source>
</evidence>
<evidence type="ECO:0000256" key="11">
    <source>
        <dbReference type="ARBA" id="ARBA00037449"/>
    </source>
</evidence>
<keyword evidence="10" id="KW-0539">Nucleus</keyword>
<dbReference type="Pfam" id="PF00270">
    <property type="entry name" value="DEAD"/>
    <property type="match status" value="1"/>
</dbReference>
<evidence type="ECO:0000259" key="15">
    <source>
        <dbReference type="PROSITE" id="PS51194"/>
    </source>
</evidence>
<evidence type="ECO:0000259" key="14">
    <source>
        <dbReference type="PROSITE" id="PS51192"/>
    </source>
</evidence>
<comment type="subcellular location">
    <subcellularLocation>
        <location evidence="1">Nucleus</location>
        <location evidence="1">Nucleolus</location>
    </subcellularLocation>
</comment>
<dbReference type="Pfam" id="PF00271">
    <property type="entry name" value="Helicase_C"/>
    <property type="match status" value="1"/>
</dbReference>
<dbReference type="Gene3D" id="3.40.50.300">
    <property type="entry name" value="P-loop containing nucleotide triphosphate hydrolases"/>
    <property type="match status" value="2"/>
</dbReference>
<dbReference type="PROSITE" id="PS51192">
    <property type="entry name" value="HELICASE_ATP_BIND_1"/>
    <property type="match status" value="1"/>
</dbReference>
<evidence type="ECO:0000256" key="12">
    <source>
        <dbReference type="RuleBase" id="RU000492"/>
    </source>
</evidence>
<dbReference type="Proteomes" id="UP000626109">
    <property type="component" value="Unassembled WGS sequence"/>
</dbReference>
<dbReference type="AlphaFoldDB" id="A0A813JPM9"/>
<comment type="similarity">
    <text evidence="2">Belongs to the DEAD box helicase family. DDX5/DBP2 subfamily.</text>
</comment>
<dbReference type="InterPro" id="IPR000629">
    <property type="entry name" value="RNA-helicase_DEAD-box_CS"/>
</dbReference>
<dbReference type="PANTHER" id="PTHR47958">
    <property type="entry name" value="ATP-DEPENDENT RNA HELICASE DBP3"/>
    <property type="match status" value="1"/>
</dbReference>
<dbReference type="InterPro" id="IPR044742">
    <property type="entry name" value="DEAD/DEAH_RhlB"/>
</dbReference>
<protein>
    <recommendedName>
        <fullName evidence="3">RNA helicase</fullName>
        <ecNumber evidence="3">3.6.4.13</ecNumber>
    </recommendedName>
</protein>
<organism evidence="16 17">
    <name type="scientific">Polarella glacialis</name>
    <name type="common">Dinoflagellate</name>
    <dbReference type="NCBI Taxonomy" id="89957"/>
    <lineage>
        <taxon>Eukaryota</taxon>
        <taxon>Sar</taxon>
        <taxon>Alveolata</taxon>
        <taxon>Dinophyceae</taxon>
        <taxon>Suessiales</taxon>
        <taxon>Suessiaceae</taxon>
        <taxon>Polarella</taxon>
    </lineage>
</organism>
<evidence type="ECO:0000256" key="9">
    <source>
        <dbReference type="ARBA" id="ARBA00022840"/>
    </source>
</evidence>
<dbReference type="InterPro" id="IPR001650">
    <property type="entry name" value="Helicase_C-like"/>
</dbReference>
<name>A0A813JPM9_POLGL</name>
<dbReference type="CDD" id="cd18787">
    <property type="entry name" value="SF2_C_DEAD"/>
    <property type="match status" value="1"/>
</dbReference>
<feature type="compositionally biased region" description="Low complexity" evidence="13">
    <location>
        <begin position="660"/>
        <end position="671"/>
    </location>
</feature>
<evidence type="ECO:0000256" key="2">
    <source>
        <dbReference type="ARBA" id="ARBA00009334"/>
    </source>
</evidence>
<dbReference type="EMBL" id="CAJNNW010026082">
    <property type="protein sequence ID" value="CAE8682540.1"/>
    <property type="molecule type" value="Genomic_DNA"/>
</dbReference>
<evidence type="ECO:0000256" key="7">
    <source>
        <dbReference type="ARBA" id="ARBA00022801"/>
    </source>
</evidence>
<dbReference type="InterPro" id="IPR011545">
    <property type="entry name" value="DEAD/DEAH_box_helicase_dom"/>
</dbReference>
<comment type="caution">
    <text evidence="16">The sequence shown here is derived from an EMBL/GenBank/DDBJ whole genome shotgun (WGS) entry which is preliminary data.</text>
</comment>
<proteinExistence type="inferred from homology"/>
<dbReference type="PROSITE" id="PS51194">
    <property type="entry name" value="HELICASE_CTER"/>
    <property type="match status" value="1"/>
</dbReference>
<dbReference type="SMART" id="SM00490">
    <property type="entry name" value="HELICc"/>
    <property type="match status" value="1"/>
</dbReference>
<accession>A0A813JPM9</accession>
<reference evidence="16" key="1">
    <citation type="submission" date="2021-02" db="EMBL/GenBank/DDBJ databases">
        <authorList>
            <person name="Dougan E. K."/>
            <person name="Rhodes N."/>
            <person name="Thang M."/>
            <person name="Chan C."/>
        </authorList>
    </citation>
    <scope>NUCLEOTIDE SEQUENCE</scope>
</reference>
<feature type="region of interest" description="Disordered" evidence="13">
    <location>
        <begin position="645"/>
        <end position="699"/>
    </location>
</feature>
<evidence type="ECO:0000256" key="13">
    <source>
        <dbReference type="SAM" id="MobiDB-lite"/>
    </source>
</evidence>
<evidence type="ECO:0000256" key="3">
    <source>
        <dbReference type="ARBA" id="ARBA00012552"/>
    </source>
</evidence>
<feature type="domain" description="Helicase ATP-binding" evidence="14">
    <location>
        <begin position="241"/>
        <end position="426"/>
    </location>
</feature>
<evidence type="ECO:0000256" key="6">
    <source>
        <dbReference type="ARBA" id="ARBA00022741"/>
    </source>
</evidence>
<keyword evidence="4" id="KW-0690">Ribosome biogenesis</keyword>
<feature type="domain" description="Helicase C-terminal" evidence="15">
    <location>
        <begin position="478"/>
        <end position="633"/>
    </location>
</feature>
<evidence type="ECO:0000313" key="17">
    <source>
        <dbReference type="Proteomes" id="UP000626109"/>
    </source>
</evidence>
<dbReference type="GO" id="GO:0016787">
    <property type="term" value="F:hydrolase activity"/>
    <property type="evidence" value="ECO:0007669"/>
    <property type="project" value="UniProtKB-KW"/>
</dbReference>
<keyword evidence="8 12" id="KW-0347">Helicase</keyword>
<feature type="compositionally biased region" description="Basic and acidic residues" evidence="13">
    <location>
        <begin position="672"/>
        <end position="687"/>
    </location>
</feature>
<evidence type="ECO:0000256" key="8">
    <source>
        <dbReference type="ARBA" id="ARBA00022806"/>
    </source>
</evidence>